<dbReference type="InterPro" id="IPR054636">
    <property type="entry name" value="CydP"/>
</dbReference>
<evidence type="ECO:0000313" key="3">
    <source>
        <dbReference type="Proteomes" id="UP000262917"/>
    </source>
</evidence>
<keyword evidence="3" id="KW-1185">Reference proteome</keyword>
<dbReference type="NCBIfam" id="NF045611">
    <property type="entry name" value="small_CydP"/>
    <property type="match status" value="1"/>
</dbReference>
<dbReference type="Proteomes" id="UP000262917">
    <property type="component" value="Unassembled WGS sequence"/>
</dbReference>
<reference evidence="2 3" key="1">
    <citation type="submission" date="2018-08" db="EMBL/GenBank/DDBJ databases">
        <title>Lysobacter weifangensis sp. nov., a new member of the family 'Xanthomonadaceae', isolated from soil in a farmland.</title>
        <authorList>
            <person name="Zhao H."/>
        </authorList>
    </citation>
    <scope>NUCLEOTIDE SEQUENCE [LARGE SCALE GENOMIC DNA]</scope>
    <source>
        <strain evidence="2 3">WF-2</strain>
    </source>
</reference>
<comment type="caution">
    <text evidence="2">The sequence shown here is derived from an EMBL/GenBank/DDBJ whole genome shotgun (WGS) entry which is preliminary data.</text>
</comment>
<protein>
    <submittedName>
        <fullName evidence="2">Uncharacterized protein</fullName>
    </submittedName>
</protein>
<keyword evidence="1" id="KW-1133">Transmembrane helix</keyword>
<evidence type="ECO:0000256" key="1">
    <source>
        <dbReference type="SAM" id="Phobius"/>
    </source>
</evidence>
<proteinExistence type="predicted"/>
<name>A0A372DR16_9GAMM</name>
<organism evidence="2 3">
    <name type="scientific">Cognatiluteimonas weifangensis</name>
    <dbReference type="NCBI Taxonomy" id="2303539"/>
    <lineage>
        <taxon>Bacteria</taxon>
        <taxon>Pseudomonadati</taxon>
        <taxon>Pseudomonadota</taxon>
        <taxon>Gammaproteobacteria</taxon>
        <taxon>Lysobacterales</taxon>
        <taxon>Lysobacteraceae</taxon>
        <taxon>Cognatiluteimonas</taxon>
    </lineage>
</organism>
<keyword evidence="1" id="KW-0812">Transmembrane</keyword>
<dbReference type="EMBL" id="QVPD01000002">
    <property type="protein sequence ID" value="RFP62006.1"/>
    <property type="molecule type" value="Genomic_DNA"/>
</dbReference>
<dbReference type="RefSeq" id="WP_147318983.1">
    <property type="nucleotide sequence ID" value="NZ_JBHTBK010000023.1"/>
</dbReference>
<sequence length="66" mass="7067">MAPSVHDPADGPRQVGAFAVLRRHLLWVIAAKLGLLALLYALFFGPAHRPAVDADAVGHRIESSAR</sequence>
<accession>A0A372DR16</accession>
<gene>
    <name evidence="2" type="ORF">D0Y53_02840</name>
</gene>
<dbReference type="AlphaFoldDB" id="A0A372DR16"/>
<keyword evidence="1" id="KW-0472">Membrane</keyword>
<evidence type="ECO:0000313" key="2">
    <source>
        <dbReference type="EMBL" id="RFP62006.1"/>
    </source>
</evidence>
<feature type="transmembrane region" description="Helical" evidence="1">
    <location>
        <begin position="25"/>
        <end position="43"/>
    </location>
</feature>